<protein>
    <recommendedName>
        <fullName evidence="3">PE-PPE domain-containing protein</fullName>
    </recommendedName>
</protein>
<evidence type="ECO:0000313" key="1">
    <source>
        <dbReference type="EMBL" id="MEB3021833.1"/>
    </source>
</evidence>
<reference evidence="1 2" key="1">
    <citation type="submission" date="2023-12" db="EMBL/GenBank/DDBJ databases">
        <title>Description of new species of Mycobacterium terrae complex isolated from sewage at the Sao Paulo Zoological Park Foundation in Brazil.</title>
        <authorList>
            <person name="Romagnoli C.L."/>
            <person name="Conceicao E.C."/>
            <person name="Machado E."/>
            <person name="Barreto L.B.P.F."/>
            <person name="Sharma A."/>
            <person name="Silva N.M."/>
            <person name="Marques L.E."/>
            <person name="Juliana M.A."/>
            <person name="Lourenco M.C.S."/>
            <person name="Digiampietri L.A."/>
            <person name="Suffys P.N."/>
            <person name="Viana-Niero C."/>
        </authorList>
    </citation>
    <scope>NUCLEOTIDE SEQUENCE [LARGE SCALE GENOMIC DNA]</scope>
    <source>
        <strain evidence="1 2">MYC098</strain>
    </source>
</reference>
<dbReference type="RefSeq" id="WP_225403756.1">
    <property type="nucleotide sequence ID" value="NZ_JAYJJR010000007.1"/>
</dbReference>
<organism evidence="1 2">
    <name type="scientific">[Mycobacterium] crassicus</name>
    <dbReference type="NCBI Taxonomy" id="2872309"/>
    <lineage>
        <taxon>Bacteria</taxon>
        <taxon>Bacillati</taxon>
        <taxon>Actinomycetota</taxon>
        <taxon>Actinomycetes</taxon>
        <taxon>Mycobacteriales</taxon>
        <taxon>Mycobacteriaceae</taxon>
        <taxon>Mycolicibacter</taxon>
    </lineage>
</organism>
<sequence>MYVAKCTVKHSSEAKVAALAAAGVVAAALVAPVATLPGMTAVERELLLVSGADSLLNVPLNLFQALANVPSTELGAMTVLGNSLIFSGNWWSPSATNIWGEDPGDPGHFMGIVDMMFPFPQISGQGSPAPGAPGFSWDDAAAGHLGLGQQLSLLAAAEIPTSASSDADYSAPLLPSSEITGSTFLDHNLWFAAALSGLQPYPLFQNWFQVSPTDLFNGYTFPTVINPAMGVGTDSAGNPDGSVPTDPTLGFAGTHPATPGDIANLPQDAATQSEGIHVVPGTDQVVNGNGNPVNLMPWSNETFKLDPMYPFQNFWNSLQAPVDLNTYASGFQIPTFDDIGRALQTLTAGQIIAYDPSSPGDPFCGSACLANPAMTPLALVSELDKMWPGNPYIKDWLTQANADNPLNAFYGMANGPTPHQVDVNNALSQSLQQWFDVGNPSPDNPPANIDTPIAFSPSPAMQQLIDLMQQTGVQQTFADLAHLSGYQPVNFDDFTPVLGAAADTGDVGGSALGTADGLAGLLDALGLGVVGGWL</sequence>
<evidence type="ECO:0008006" key="3">
    <source>
        <dbReference type="Google" id="ProtNLM"/>
    </source>
</evidence>
<name>A0ABU5XHR4_9MYCO</name>
<proteinExistence type="predicted"/>
<evidence type="ECO:0000313" key="2">
    <source>
        <dbReference type="Proteomes" id="UP001299596"/>
    </source>
</evidence>
<keyword evidence="2" id="KW-1185">Reference proteome</keyword>
<dbReference type="Proteomes" id="UP001299596">
    <property type="component" value="Unassembled WGS sequence"/>
</dbReference>
<accession>A0ABU5XHR4</accession>
<comment type="caution">
    <text evidence="1">The sequence shown here is derived from an EMBL/GenBank/DDBJ whole genome shotgun (WGS) entry which is preliminary data.</text>
</comment>
<gene>
    <name evidence="1" type="ORF">K6T79_12300</name>
</gene>
<dbReference type="EMBL" id="JAYJJR010000007">
    <property type="protein sequence ID" value="MEB3021833.1"/>
    <property type="molecule type" value="Genomic_DNA"/>
</dbReference>